<dbReference type="GO" id="GO:0008168">
    <property type="term" value="F:methyltransferase activity"/>
    <property type="evidence" value="ECO:0007669"/>
    <property type="project" value="UniProtKB-KW"/>
</dbReference>
<dbReference type="PANTHER" id="PTHR43861:SF1">
    <property type="entry name" value="TRANS-ACONITATE 2-METHYLTRANSFERASE"/>
    <property type="match status" value="1"/>
</dbReference>
<evidence type="ECO:0000313" key="5">
    <source>
        <dbReference type="Proteomes" id="UP000551878"/>
    </source>
</evidence>
<dbReference type="PANTHER" id="PTHR43861">
    <property type="entry name" value="TRANS-ACONITATE 2-METHYLTRANSFERASE-RELATED"/>
    <property type="match status" value="1"/>
</dbReference>
<dbReference type="RefSeq" id="WP_184664704.1">
    <property type="nucleotide sequence ID" value="NZ_JACHHB010000011.1"/>
</dbReference>
<gene>
    <name evidence="4" type="ORF">HNQ41_002470</name>
</gene>
<dbReference type="EMBL" id="JACHHB010000011">
    <property type="protein sequence ID" value="MBB5174276.1"/>
    <property type="molecule type" value="Genomic_DNA"/>
</dbReference>
<dbReference type="Pfam" id="PF13649">
    <property type="entry name" value="Methyltransf_25"/>
    <property type="match status" value="1"/>
</dbReference>
<reference evidence="4 5" key="1">
    <citation type="submission" date="2020-08" db="EMBL/GenBank/DDBJ databases">
        <title>Genomic Encyclopedia of Type Strains, Phase IV (KMG-IV): sequencing the most valuable type-strain genomes for metagenomic binning, comparative biology and taxonomic classification.</title>
        <authorList>
            <person name="Goeker M."/>
        </authorList>
    </citation>
    <scope>NUCLEOTIDE SEQUENCE [LARGE SCALE GENOMIC DNA]</scope>
    <source>
        <strain evidence="4 5">DSM 24696</strain>
    </source>
</reference>
<evidence type="ECO:0000313" key="4">
    <source>
        <dbReference type="EMBL" id="MBB5174276.1"/>
    </source>
</evidence>
<keyword evidence="1 4" id="KW-0489">Methyltransferase</keyword>
<proteinExistence type="predicted"/>
<keyword evidence="4" id="KW-0830">Ubiquinone</keyword>
<organism evidence="4 5">
    <name type="scientific">Texcoconibacillus texcoconensis</name>
    <dbReference type="NCBI Taxonomy" id="1095777"/>
    <lineage>
        <taxon>Bacteria</taxon>
        <taxon>Bacillati</taxon>
        <taxon>Bacillota</taxon>
        <taxon>Bacilli</taxon>
        <taxon>Bacillales</taxon>
        <taxon>Bacillaceae</taxon>
        <taxon>Texcoconibacillus</taxon>
    </lineage>
</organism>
<dbReference type="InterPro" id="IPR029063">
    <property type="entry name" value="SAM-dependent_MTases_sf"/>
</dbReference>
<keyword evidence="5" id="KW-1185">Reference proteome</keyword>
<dbReference type="Proteomes" id="UP000551878">
    <property type="component" value="Unassembled WGS sequence"/>
</dbReference>
<dbReference type="AlphaFoldDB" id="A0A840QS01"/>
<sequence>MLRLELPPVLYDRFVRPKWVTEAYIHRCVEEHTPLSQRTVLDFGAGTGSNCVLCSPDQYLGVDPNHERVNYAKTVYPNYQFKPLSGNQLPIESQSIDTIMIIAVLHHIDPKEMPNIIEEFRRVLKPENRQIIVIEPCIYKKCNISNWFMRTFDKGRYIQDQPTYLSYFENEGFTCEVKKMFSKCLFYNELFFVAH</sequence>
<dbReference type="CDD" id="cd02440">
    <property type="entry name" value="AdoMet_MTases"/>
    <property type="match status" value="1"/>
</dbReference>
<evidence type="ECO:0000256" key="1">
    <source>
        <dbReference type="ARBA" id="ARBA00022603"/>
    </source>
</evidence>
<accession>A0A840QS01</accession>
<dbReference type="Gene3D" id="3.40.50.150">
    <property type="entry name" value="Vaccinia Virus protein VP39"/>
    <property type="match status" value="1"/>
</dbReference>
<feature type="domain" description="Methyltransferase" evidence="3">
    <location>
        <begin position="40"/>
        <end position="126"/>
    </location>
</feature>
<comment type="caution">
    <text evidence="4">The sequence shown here is derived from an EMBL/GenBank/DDBJ whole genome shotgun (WGS) entry which is preliminary data.</text>
</comment>
<evidence type="ECO:0000259" key="3">
    <source>
        <dbReference type="Pfam" id="PF13649"/>
    </source>
</evidence>
<protein>
    <submittedName>
        <fullName evidence="4">Ubiquinone/menaquinone biosynthesis C-methylase UbiE</fullName>
    </submittedName>
</protein>
<keyword evidence="2" id="KW-0808">Transferase</keyword>
<evidence type="ECO:0000256" key="2">
    <source>
        <dbReference type="ARBA" id="ARBA00022679"/>
    </source>
</evidence>
<dbReference type="SUPFAM" id="SSF53335">
    <property type="entry name" value="S-adenosyl-L-methionine-dependent methyltransferases"/>
    <property type="match status" value="1"/>
</dbReference>
<dbReference type="GO" id="GO:0032259">
    <property type="term" value="P:methylation"/>
    <property type="evidence" value="ECO:0007669"/>
    <property type="project" value="UniProtKB-KW"/>
</dbReference>
<dbReference type="InterPro" id="IPR041698">
    <property type="entry name" value="Methyltransf_25"/>
</dbReference>
<name>A0A840QS01_9BACI</name>